<name>A0A644X6P5_9ZZZZ</name>
<dbReference type="AlphaFoldDB" id="A0A644X6P5"/>
<reference evidence="1" key="1">
    <citation type="submission" date="2019-08" db="EMBL/GenBank/DDBJ databases">
        <authorList>
            <person name="Kucharzyk K."/>
            <person name="Murdoch R.W."/>
            <person name="Higgins S."/>
            <person name="Loffler F."/>
        </authorList>
    </citation>
    <scope>NUCLEOTIDE SEQUENCE</scope>
</reference>
<dbReference type="EMBL" id="VSSQ01001836">
    <property type="protein sequence ID" value="MPM11488.1"/>
    <property type="molecule type" value="Genomic_DNA"/>
</dbReference>
<protein>
    <submittedName>
        <fullName evidence="1">Uncharacterized protein</fullName>
    </submittedName>
</protein>
<sequence>MMKNATDYPRMLKILASVLEKLTDEEIRGLLAGEMNLVPETKAKKQAAKWPSPAADEPDITAVEELLSACGSREEGRKILSSLKLKKASLLKIAESQGISVRKGDTVAVISDAIIEFLIGSRLRSNAFETIDLRGEREKL</sequence>
<proteinExistence type="predicted"/>
<accession>A0A644X6P5</accession>
<organism evidence="1">
    <name type="scientific">bioreactor metagenome</name>
    <dbReference type="NCBI Taxonomy" id="1076179"/>
    <lineage>
        <taxon>unclassified sequences</taxon>
        <taxon>metagenomes</taxon>
        <taxon>ecological metagenomes</taxon>
    </lineage>
</organism>
<gene>
    <name evidence="1" type="ORF">SDC9_57834</name>
</gene>
<evidence type="ECO:0000313" key="1">
    <source>
        <dbReference type="EMBL" id="MPM11488.1"/>
    </source>
</evidence>
<comment type="caution">
    <text evidence="1">The sequence shown here is derived from an EMBL/GenBank/DDBJ whole genome shotgun (WGS) entry which is preliminary data.</text>
</comment>